<dbReference type="Gene3D" id="3.40.50.720">
    <property type="entry name" value="NAD(P)-binding Rossmann-like Domain"/>
    <property type="match status" value="2"/>
</dbReference>
<dbReference type="SUPFAM" id="SSF52283">
    <property type="entry name" value="Formate/glycerate dehydrogenase catalytic domain-like"/>
    <property type="match status" value="1"/>
</dbReference>
<dbReference type="Proteomes" id="UP001596122">
    <property type="component" value="Unassembled WGS sequence"/>
</dbReference>
<keyword evidence="2 3" id="KW-0560">Oxidoreductase</keyword>
<dbReference type="Pfam" id="PF00389">
    <property type="entry name" value="2-Hacid_dh"/>
    <property type="match status" value="1"/>
</dbReference>
<dbReference type="RefSeq" id="WP_340267715.1">
    <property type="nucleotide sequence ID" value="NZ_JBBEOG010000002.1"/>
</dbReference>
<evidence type="ECO:0000256" key="3">
    <source>
        <dbReference type="RuleBase" id="RU003719"/>
    </source>
</evidence>
<evidence type="ECO:0000259" key="4">
    <source>
        <dbReference type="Pfam" id="PF00389"/>
    </source>
</evidence>
<comment type="similarity">
    <text evidence="1 3">Belongs to the D-isomer specific 2-hydroxyacid dehydrogenase family.</text>
</comment>
<comment type="caution">
    <text evidence="6">The sequence shown here is derived from an EMBL/GenBank/DDBJ whole genome shotgun (WGS) entry which is preliminary data.</text>
</comment>
<evidence type="ECO:0000313" key="6">
    <source>
        <dbReference type="EMBL" id="MFC5380738.1"/>
    </source>
</evidence>
<name>A0ABW0GLG6_9MICO</name>
<dbReference type="Pfam" id="PF02826">
    <property type="entry name" value="2-Hacid_dh_C"/>
    <property type="match status" value="1"/>
</dbReference>
<evidence type="ECO:0000313" key="7">
    <source>
        <dbReference type="Proteomes" id="UP001596122"/>
    </source>
</evidence>
<reference evidence="7" key="1">
    <citation type="journal article" date="2019" name="Int. J. Syst. Evol. Microbiol.">
        <title>The Global Catalogue of Microorganisms (GCM) 10K type strain sequencing project: providing services to taxonomists for standard genome sequencing and annotation.</title>
        <authorList>
            <consortium name="The Broad Institute Genomics Platform"/>
            <consortium name="The Broad Institute Genome Sequencing Center for Infectious Disease"/>
            <person name="Wu L."/>
            <person name="Ma J."/>
        </authorList>
    </citation>
    <scope>NUCLEOTIDE SEQUENCE [LARGE SCALE GENOMIC DNA]</scope>
    <source>
        <strain evidence="7">CCUG 43114</strain>
    </source>
</reference>
<dbReference type="InterPro" id="IPR006140">
    <property type="entry name" value="D-isomer_DH_NAD-bd"/>
</dbReference>
<dbReference type="EMBL" id="JBHSLD010000007">
    <property type="protein sequence ID" value="MFC5380738.1"/>
    <property type="molecule type" value="Genomic_DNA"/>
</dbReference>
<protein>
    <submittedName>
        <fullName evidence="6">NAD(P)-dependent oxidoreductase</fullName>
    </submittedName>
</protein>
<evidence type="ECO:0000259" key="5">
    <source>
        <dbReference type="Pfam" id="PF02826"/>
    </source>
</evidence>
<dbReference type="InterPro" id="IPR036291">
    <property type="entry name" value="NAD(P)-bd_dom_sf"/>
</dbReference>
<dbReference type="SUPFAM" id="SSF51735">
    <property type="entry name" value="NAD(P)-binding Rossmann-fold domains"/>
    <property type="match status" value="1"/>
</dbReference>
<evidence type="ECO:0000256" key="2">
    <source>
        <dbReference type="ARBA" id="ARBA00023002"/>
    </source>
</evidence>
<proteinExistence type="inferred from homology"/>
<keyword evidence="7" id="KW-1185">Reference proteome</keyword>
<dbReference type="InterPro" id="IPR050223">
    <property type="entry name" value="D-isomer_2-hydroxyacid_DH"/>
</dbReference>
<dbReference type="PANTHER" id="PTHR10996">
    <property type="entry name" value="2-HYDROXYACID DEHYDROGENASE-RELATED"/>
    <property type="match status" value="1"/>
</dbReference>
<sequence>MTDARDSRAPAAVLVTRPDVPGRDAVDGLAGDGWSLVWEPGRPADGHALGGRVDAVGAVGVIALGDDPLDARFFAAAGAAGVRVVSLVAVGHDNVDLAAAERAGVVVTNTPGVLAETVADTAFALVLMARRRLVEASDDMRAGRWAGFALDGWLGLDVHGATLGLLGYGEIGRAVARRGRGFGMRVQHLARPSAPDDEVSSAVGWEELLGGSDVVVVALPLRDGPGGTRGIVDAAALRLMRRTATLVNVGRGPLVVEADLLAALGEGRLHSAGLDVFDGEPRRDPRDPVMRTPGLVVLPHVGSASEATRVGMTRLAVRNVRAVLAGQPPLTPVTAPTT</sequence>
<accession>A0ABW0GLG6</accession>
<dbReference type="PANTHER" id="PTHR10996:SF283">
    <property type="entry name" value="GLYOXYLATE_HYDROXYPYRUVATE REDUCTASE B"/>
    <property type="match status" value="1"/>
</dbReference>
<gene>
    <name evidence="6" type="ORF">ACFPJ6_08045</name>
</gene>
<feature type="domain" description="D-isomer specific 2-hydroxyacid dehydrogenase catalytic" evidence="4">
    <location>
        <begin position="58"/>
        <end position="333"/>
    </location>
</feature>
<dbReference type="InterPro" id="IPR006139">
    <property type="entry name" value="D-isomer_2_OHA_DH_cat_dom"/>
</dbReference>
<evidence type="ECO:0000256" key="1">
    <source>
        <dbReference type="ARBA" id="ARBA00005854"/>
    </source>
</evidence>
<feature type="domain" description="D-isomer specific 2-hydroxyacid dehydrogenase NAD-binding" evidence="5">
    <location>
        <begin position="123"/>
        <end position="302"/>
    </location>
</feature>
<organism evidence="6 7">
    <name type="scientific">Aquipuribacter nitratireducens</name>
    <dbReference type="NCBI Taxonomy" id="650104"/>
    <lineage>
        <taxon>Bacteria</taxon>
        <taxon>Bacillati</taxon>
        <taxon>Actinomycetota</taxon>
        <taxon>Actinomycetes</taxon>
        <taxon>Micrococcales</taxon>
        <taxon>Intrasporangiaceae</taxon>
        <taxon>Aquipuribacter</taxon>
    </lineage>
</organism>